<organism evidence="1 2">
    <name type="scientific">Mycobacterium gastri</name>
    <dbReference type="NCBI Taxonomy" id="1777"/>
    <lineage>
        <taxon>Bacteria</taxon>
        <taxon>Bacillati</taxon>
        <taxon>Actinomycetota</taxon>
        <taxon>Actinomycetes</taxon>
        <taxon>Mycobacteriales</taxon>
        <taxon>Mycobacteriaceae</taxon>
        <taxon>Mycobacterium</taxon>
    </lineage>
</organism>
<keyword evidence="2" id="KW-1185">Reference proteome</keyword>
<evidence type="ECO:0000313" key="2">
    <source>
        <dbReference type="Proteomes" id="UP000193738"/>
    </source>
</evidence>
<dbReference type="AlphaFoldDB" id="A0A1X1VEA1"/>
<comment type="caution">
    <text evidence="1">The sequence shown here is derived from an EMBL/GenBank/DDBJ whole genome shotgun (WGS) entry which is preliminary data.</text>
</comment>
<dbReference type="Proteomes" id="UP000193738">
    <property type="component" value="Unassembled WGS sequence"/>
</dbReference>
<protein>
    <submittedName>
        <fullName evidence="1">Uncharacterized protein</fullName>
    </submittedName>
</protein>
<name>A0A1X1VEA1_MYCGS</name>
<proteinExistence type="predicted"/>
<reference evidence="1 2" key="1">
    <citation type="submission" date="2016-01" db="EMBL/GenBank/DDBJ databases">
        <title>The new phylogeny of the genus Mycobacterium.</title>
        <authorList>
            <person name="Tarcisio F."/>
            <person name="Conor M."/>
            <person name="Antonella G."/>
            <person name="Elisabetta G."/>
            <person name="Giulia F.S."/>
            <person name="Sara T."/>
            <person name="Anna F."/>
            <person name="Clotilde B."/>
            <person name="Roberto B."/>
            <person name="Veronica D.S."/>
            <person name="Fabio R."/>
            <person name="Monica P."/>
            <person name="Olivier J."/>
            <person name="Enrico T."/>
            <person name="Nicola S."/>
        </authorList>
    </citation>
    <scope>NUCLEOTIDE SEQUENCE [LARGE SCALE GENOMIC DNA]</scope>
    <source>
        <strain evidence="1 2">DSM 43505</strain>
    </source>
</reference>
<dbReference type="EMBL" id="LQOX01000111">
    <property type="protein sequence ID" value="ORV67450.1"/>
    <property type="molecule type" value="Genomic_DNA"/>
</dbReference>
<dbReference type="RefSeq" id="WP_036410078.1">
    <property type="nucleotide sequence ID" value="NZ_LQOX01000111.1"/>
</dbReference>
<sequence>MAVVARLKELDDGDHALLLDFDSTAEVLGWADRQLIEHTDAVVRDVHCPDPAALTPRKWVQFWEAR</sequence>
<gene>
    <name evidence="1" type="ORF">AWC07_01030</name>
</gene>
<evidence type="ECO:0000313" key="1">
    <source>
        <dbReference type="EMBL" id="ORV67450.1"/>
    </source>
</evidence>
<accession>A0A1X1VEA1</accession>